<reference evidence="1 2" key="1">
    <citation type="submission" date="2020-03" db="EMBL/GenBank/DDBJ databases">
        <title>Screen low temperature-resistant strains for efficient degradation of petroleum hydrocarbons under the low temperature.</title>
        <authorList>
            <person name="Wang Y."/>
            <person name="Chen J."/>
        </authorList>
    </citation>
    <scope>NUCLEOTIDE SEQUENCE [LARGE SCALE GENOMIC DNA]</scope>
    <source>
        <strain evidence="1 2">KB1</strain>
        <plasmid evidence="1 2">plas1</plasmid>
    </source>
</reference>
<dbReference type="Proteomes" id="UP000502345">
    <property type="component" value="Plasmid plas1"/>
</dbReference>
<evidence type="ECO:0000313" key="2">
    <source>
        <dbReference type="Proteomes" id="UP000502345"/>
    </source>
</evidence>
<proteinExistence type="predicted"/>
<name>A0A6G9D414_RHOER</name>
<keyword evidence="1" id="KW-0614">Plasmid</keyword>
<organism evidence="1 2">
    <name type="scientific">Rhodococcus erythropolis</name>
    <name type="common">Arthrobacter picolinophilus</name>
    <dbReference type="NCBI Taxonomy" id="1833"/>
    <lineage>
        <taxon>Bacteria</taxon>
        <taxon>Bacillati</taxon>
        <taxon>Actinomycetota</taxon>
        <taxon>Actinomycetes</taxon>
        <taxon>Mycobacteriales</taxon>
        <taxon>Nocardiaceae</taxon>
        <taxon>Rhodococcus</taxon>
        <taxon>Rhodococcus erythropolis group</taxon>
    </lineage>
</organism>
<dbReference type="AlphaFoldDB" id="A0A6G9D414"/>
<dbReference type="EMBL" id="CP050125">
    <property type="protein sequence ID" value="QIP43894.1"/>
    <property type="molecule type" value="Genomic_DNA"/>
</dbReference>
<evidence type="ECO:0000313" key="1">
    <source>
        <dbReference type="EMBL" id="QIP43894.1"/>
    </source>
</evidence>
<accession>A0A6G9D414</accession>
<gene>
    <name evidence="1" type="ORF">G9444_6651</name>
</gene>
<protein>
    <submittedName>
        <fullName evidence="1">Uncharacterized protein</fullName>
    </submittedName>
</protein>
<geneLocation type="plasmid" evidence="1 2">
    <name>plas1</name>
</geneLocation>
<sequence length="292" mass="32946">MKVAHRIDDDIDAVSRSTLRQQCAADDATAPLLGGAEIRLSRMTLWFLRSRSNKYAVRVDIAAAAADLRGRMRAVREISSPTGSVDWESAREIAGKCDSQFVAAARTLPFLERRLALAWERSLVMSCWYARGNRHGFELLEERGFALMSMLPQGVQASVCREFVDAVDHRHEMGSRVDGVGESVSAAEPALVEVTQKALRRRMKDERQLIVLESVIGGQSGRIGQSLRHYVPWLDFACEYLEDPREVQELEMLVARWRIERSKYVVENPDYAHVRIVDVKTAQGGPHHREGM</sequence>